<dbReference type="PANTHER" id="PTHR46796:SF7">
    <property type="entry name" value="ARAC FAMILY TRANSCRIPTIONAL REGULATOR"/>
    <property type="match status" value="1"/>
</dbReference>
<dbReference type="SMART" id="SM00342">
    <property type="entry name" value="HTH_ARAC"/>
    <property type="match status" value="1"/>
</dbReference>
<proteinExistence type="predicted"/>
<dbReference type="eggNOG" id="COG2207">
    <property type="taxonomic scope" value="Bacteria"/>
</dbReference>
<dbReference type="PROSITE" id="PS00041">
    <property type="entry name" value="HTH_ARAC_FAMILY_1"/>
    <property type="match status" value="1"/>
</dbReference>
<keyword evidence="3" id="KW-0010">Activator</keyword>
<dbReference type="InterPro" id="IPR032783">
    <property type="entry name" value="AraC_lig"/>
</dbReference>
<dbReference type="OrthoDB" id="34150at2"/>
<comment type="caution">
    <text evidence="6">The sequence shown here is derived from an EMBL/GenBank/DDBJ whole genome shotgun (WGS) entry which is preliminary data.</text>
</comment>
<evidence type="ECO:0000256" key="3">
    <source>
        <dbReference type="ARBA" id="ARBA00023159"/>
    </source>
</evidence>
<evidence type="ECO:0000259" key="5">
    <source>
        <dbReference type="PROSITE" id="PS01124"/>
    </source>
</evidence>
<dbReference type="PRINTS" id="PR00032">
    <property type="entry name" value="HTHARAC"/>
</dbReference>
<protein>
    <submittedName>
        <fullName evidence="6">AraC family transcriptional regulator</fullName>
    </submittedName>
</protein>
<dbReference type="PANTHER" id="PTHR46796">
    <property type="entry name" value="HTH-TYPE TRANSCRIPTIONAL ACTIVATOR RHAS-RELATED"/>
    <property type="match status" value="1"/>
</dbReference>
<dbReference type="InterPro" id="IPR018062">
    <property type="entry name" value="HTH_AraC-typ_CS"/>
</dbReference>
<keyword evidence="1" id="KW-0805">Transcription regulation</keyword>
<dbReference type="InterPro" id="IPR050204">
    <property type="entry name" value="AraC_XylS_family_regulators"/>
</dbReference>
<dbReference type="SUPFAM" id="SSF51215">
    <property type="entry name" value="Regulatory protein AraC"/>
    <property type="match status" value="1"/>
</dbReference>
<evidence type="ECO:0000256" key="2">
    <source>
        <dbReference type="ARBA" id="ARBA00023125"/>
    </source>
</evidence>
<dbReference type="InterPro" id="IPR037923">
    <property type="entry name" value="HTH-like"/>
</dbReference>
<dbReference type="InterPro" id="IPR018060">
    <property type="entry name" value="HTH_AraC"/>
</dbReference>
<dbReference type="Proteomes" id="UP000009336">
    <property type="component" value="Unassembled WGS sequence"/>
</dbReference>
<dbReference type="PROSITE" id="PS01124">
    <property type="entry name" value="HTH_ARAC_FAMILY_2"/>
    <property type="match status" value="1"/>
</dbReference>
<dbReference type="PATRIC" id="fig|1141662.3.peg.2370"/>
<feature type="domain" description="HTH araC/xylS-type" evidence="5">
    <location>
        <begin position="205"/>
        <end position="303"/>
    </location>
</feature>
<dbReference type="AlphaFoldDB" id="K8WJH8"/>
<dbReference type="Pfam" id="PF12852">
    <property type="entry name" value="Cupin_6"/>
    <property type="match status" value="1"/>
</dbReference>
<evidence type="ECO:0000313" key="7">
    <source>
        <dbReference type="Proteomes" id="UP000009336"/>
    </source>
</evidence>
<organism evidence="6 7">
    <name type="scientific">Providencia burhodogranariea DSM 19968</name>
    <dbReference type="NCBI Taxonomy" id="1141662"/>
    <lineage>
        <taxon>Bacteria</taxon>
        <taxon>Pseudomonadati</taxon>
        <taxon>Pseudomonadota</taxon>
        <taxon>Gammaproteobacteria</taxon>
        <taxon>Enterobacterales</taxon>
        <taxon>Morganellaceae</taxon>
        <taxon>Providencia</taxon>
    </lineage>
</organism>
<evidence type="ECO:0000256" key="1">
    <source>
        <dbReference type="ARBA" id="ARBA00023015"/>
    </source>
</evidence>
<evidence type="ECO:0000256" key="4">
    <source>
        <dbReference type="ARBA" id="ARBA00023163"/>
    </source>
</evidence>
<dbReference type="STRING" id="1141662.OOA_11703"/>
<dbReference type="GO" id="GO:0003700">
    <property type="term" value="F:DNA-binding transcription factor activity"/>
    <property type="evidence" value="ECO:0007669"/>
    <property type="project" value="InterPro"/>
</dbReference>
<evidence type="ECO:0000313" key="6">
    <source>
        <dbReference type="EMBL" id="EKT60699.1"/>
    </source>
</evidence>
<accession>K8WJH8</accession>
<dbReference type="RefSeq" id="WP_008912339.1">
    <property type="nucleotide sequence ID" value="NZ_KB233223.1"/>
</dbReference>
<dbReference type="GO" id="GO:0043565">
    <property type="term" value="F:sequence-specific DNA binding"/>
    <property type="evidence" value="ECO:0007669"/>
    <property type="project" value="InterPro"/>
</dbReference>
<dbReference type="SUPFAM" id="SSF46689">
    <property type="entry name" value="Homeodomain-like"/>
    <property type="match status" value="2"/>
</dbReference>
<keyword evidence="4" id="KW-0804">Transcription</keyword>
<reference evidence="6 7" key="1">
    <citation type="journal article" date="2012" name="BMC Genomics">
        <title>Comparative genomics of bacteria in the genus Providencia isolated from wild Drosophila melanogaster.</title>
        <authorList>
            <person name="Galac M.R."/>
            <person name="Lazzaro B.P."/>
        </authorList>
    </citation>
    <scope>NUCLEOTIDE SEQUENCE [LARGE SCALE GENOMIC DNA]</scope>
    <source>
        <strain evidence="6 7">DSM 19968</strain>
    </source>
</reference>
<keyword evidence="7" id="KW-1185">Reference proteome</keyword>
<dbReference type="Gene3D" id="1.10.10.60">
    <property type="entry name" value="Homeodomain-like"/>
    <property type="match status" value="2"/>
</dbReference>
<dbReference type="Pfam" id="PF12833">
    <property type="entry name" value="HTH_18"/>
    <property type="match status" value="1"/>
</dbReference>
<dbReference type="InterPro" id="IPR020449">
    <property type="entry name" value="Tscrpt_reg_AraC-type_HTH"/>
</dbReference>
<sequence length="307" mass="34158">MDPLSDFLSLLNPTSYVSGGVALSEDLAVQWPQHAGIKCYAVVSGRCWLSVTGIQEPILLVAGDCYLLPPGDAFCLATNLDVTPIDFTILRAEGKLGIDTLNNQQHSNLQQGCFLVGGHFFLTGEHADMLLGSLPPIVHIQNSADKTAMHWSLEQLAQEVRDPQPGSALVMKQLAYMMLIQALRLYISNQSGRGWLFALADKQLNMALNCIHNQPNDDWTLEKLAKYVGMSRSVFAQRFKRIVGRSPIEYLTYWRMQLACDRLKNSHDSINVIAASLGYTSESAFAKAFKRTIGLPPRQYSKQHIVY</sequence>
<name>K8WJH8_9GAMM</name>
<dbReference type="InterPro" id="IPR009057">
    <property type="entry name" value="Homeodomain-like_sf"/>
</dbReference>
<gene>
    <name evidence="6" type="ORF">OOA_11703</name>
</gene>
<keyword evidence="2" id="KW-0238">DNA-binding</keyword>
<dbReference type="HOGENOM" id="CLU_000445_81_0_6"/>
<dbReference type="EMBL" id="AKKL01000032">
    <property type="protein sequence ID" value="EKT60699.1"/>
    <property type="molecule type" value="Genomic_DNA"/>
</dbReference>